<dbReference type="InterPro" id="IPR050816">
    <property type="entry name" value="Flavin-dep_Halogenase_NPB"/>
</dbReference>
<comment type="caution">
    <text evidence="4">The sequence shown here is derived from an EMBL/GenBank/DDBJ whole genome shotgun (WGS) entry which is preliminary data.</text>
</comment>
<dbReference type="InterPro" id="IPR036188">
    <property type="entry name" value="FAD/NAD-bd_sf"/>
</dbReference>
<dbReference type="Proteomes" id="UP000647836">
    <property type="component" value="Unassembled WGS sequence"/>
</dbReference>
<dbReference type="SUPFAM" id="SSF51905">
    <property type="entry name" value="FAD/NAD(P)-binding domain"/>
    <property type="match status" value="1"/>
</dbReference>
<evidence type="ECO:0000313" key="5">
    <source>
        <dbReference type="Proteomes" id="UP000647836"/>
    </source>
</evidence>
<organism evidence="4 5">
    <name type="scientific">Nostoc cf. edaphicum LEGE 07299</name>
    <dbReference type="NCBI Taxonomy" id="2777974"/>
    <lineage>
        <taxon>Bacteria</taxon>
        <taxon>Bacillati</taxon>
        <taxon>Cyanobacteriota</taxon>
        <taxon>Cyanophyceae</taxon>
        <taxon>Nostocales</taxon>
        <taxon>Nostocaceae</taxon>
        <taxon>Nostoc</taxon>
    </lineage>
</organism>
<dbReference type="EMBL" id="JADEXF010000599">
    <property type="protein sequence ID" value="MBE9106658.1"/>
    <property type="molecule type" value="Genomic_DNA"/>
</dbReference>
<comment type="similarity">
    <text evidence="3">Belongs to the flavin-dependent halogenase family. Bacterial tryptophan halogenase subfamily.</text>
</comment>
<evidence type="ECO:0000256" key="1">
    <source>
        <dbReference type="ARBA" id="ARBA00023002"/>
    </source>
</evidence>
<dbReference type="RefSeq" id="WP_194045879.1">
    <property type="nucleotide sequence ID" value="NZ_JADEXF010000599.1"/>
</dbReference>
<evidence type="ECO:0000256" key="2">
    <source>
        <dbReference type="ARBA" id="ARBA00023033"/>
    </source>
</evidence>
<dbReference type="PANTHER" id="PTHR43747:SF5">
    <property type="entry name" value="FAD-BINDING DOMAIN-CONTAINING PROTEIN"/>
    <property type="match status" value="1"/>
</dbReference>
<keyword evidence="1" id="KW-0560">Oxidoreductase</keyword>
<name>A0ABR9U1W4_9NOSO</name>
<dbReference type="Pfam" id="PF04820">
    <property type="entry name" value="Trp_halogenase"/>
    <property type="match status" value="1"/>
</dbReference>
<evidence type="ECO:0000313" key="4">
    <source>
        <dbReference type="EMBL" id="MBE9106658.1"/>
    </source>
</evidence>
<reference evidence="4 5" key="1">
    <citation type="submission" date="2020-10" db="EMBL/GenBank/DDBJ databases">
        <authorList>
            <person name="Castelo-Branco R."/>
            <person name="Eusebio N."/>
            <person name="Adriana R."/>
            <person name="Vieira A."/>
            <person name="Brugerolle De Fraissinette N."/>
            <person name="Rezende De Castro R."/>
            <person name="Schneider M.P."/>
            <person name="Vasconcelos V."/>
            <person name="Leao P.N."/>
        </authorList>
    </citation>
    <scope>NUCLEOTIDE SEQUENCE [LARGE SCALE GENOMIC DNA]</scope>
    <source>
        <strain evidence="4 5">LEGE 07299</strain>
    </source>
</reference>
<gene>
    <name evidence="4" type="ORF">IQ229_17505</name>
</gene>
<dbReference type="InterPro" id="IPR006905">
    <property type="entry name" value="Flavin_halogenase"/>
</dbReference>
<protein>
    <submittedName>
        <fullName evidence="4">Tryptophan 7-halogenase</fullName>
    </submittedName>
</protein>
<keyword evidence="2" id="KW-0503">Monooxygenase</keyword>
<keyword evidence="5" id="KW-1185">Reference proteome</keyword>
<dbReference type="PANTHER" id="PTHR43747">
    <property type="entry name" value="FAD-BINDING PROTEIN"/>
    <property type="match status" value="1"/>
</dbReference>
<sequence>MNTSTQTLEYDVVIIGAGFAGVCQARHLLLKIPNIRVAIVDSRPEEPKRTDHRLGESTVEIAAMFLFRELGLQEYMIENHTPKSGLNFHWPKNPNKTESMSDYYTTWVNRQLHLPSFHINRAKFDRDVLEMNKQMGATYYSGRVLDVELAPKDAIKTIKVKTSGEYLELKAKHIIDAAGRKFIIGRKTDNLIFDKKELYGIDTGSAWVWVRNVDRKIFDNGLHGNETLASRYYATNHWMGTGHWLWMIPLDKDTMDLSVGVVHHNDAISASQVNTEEKFYAFLKANHNVLYQLLKSGEHLEFHYLPRLAHRSKTILSDDNWYVIGDAACIFDALYSLGSTMIAMAVESVTEVISAKLAGESDAEEKRVAYNNFNLLFQRNVNLLVSNHPKQLGNASVMSWRVYSDPMWWFGVLVPMYIGKWHLDLKFISMATDVVEENMNFFLDVYKQLNELAEKGANIGFMDQLRADQLIGHYYTGKLFDKHFLENAKLEPRRTNVFTGIKATAFYTAAWYTKLQWKAFGLKGLLAPRSLYHIFRFLILSRKLAIADLIFRFQTRNLPYNSHVAKLRQEFKSYQYQPELPNWHEEVKAEVDKRVIEMVR</sequence>
<evidence type="ECO:0000256" key="3">
    <source>
        <dbReference type="ARBA" id="ARBA00038396"/>
    </source>
</evidence>
<dbReference type="Gene3D" id="3.50.50.60">
    <property type="entry name" value="FAD/NAD(P)-binding domain"/>
    <property type="match status" value="1"/>
</dbReference>
<proteinExistence type="inferred from homology"/>
<accession>A0ABR9U1W4</accession>